<name>A0ABZ2PX46_9BURK</name>
<evidence type="ECO:0000313" key="3">
    <source>
        <dbReference type="Proteomes" id="UP001493153"/>
    </source>
</evidence>
<accession>A0ABZ2PX46</accession>
<reference evidence="2 3" key="1">
    <citation type="submission" date="2020-09" db="EMBL/GenBank/DDBJ databases">
        <title>Genome sequences of Mycetohabitans spp.</title>
        <authorList>
            <person name="Carter M.E."/>
            <person name="Carpenter S.C.D."/>
            <person name="Bogdanove A.J."/>
        </authorList>
    </citation>
    <scope>NUCLEOTIDE SEQUENCE [LARGE SCALE GENOMIC DNA]</scope>
    <source>
        <strain evidence="2 3">B12</strain>
    </source>
</reference>
<dbReference type="EMBL" id="CP062176">
    <property type="protein sequence ID" value="WXK39685.1"/>
    <property type="molecule type" value="Genomic_DNA"/>
</dbReference>
<evidence type="ECO:0000256" key="1">
    <source>
        <dbReference type="SAM" id="MobiDB-lite"/>
    </source>
</evidence>
<evidence type="ECO:0000313" key="2">
    <source>
        <dbReference type="EMBL" id="WXK39685.1"/>
    </source>
</evidence>
<dbReference type="InterPro" id="IPR056909">
    <property type="entry name" value="SU10_portal"/>
</dbReference>
<dbReference type="Pfam" id="PF23899">
    <property type="entry name" value="SU10_portal"/>
    <property type="match status" value="1"/>
</dbReference>
<dbReference type="Proteomes" id="UP001493153">
    <property type="component" value="Chromosome"/>
</dbReference>
<evidence type="ECO:0008006" key="4">
    <source>
        <dbReference type="Google" id="ProtNLM"/>
    </source>
</evidence>
<organism evidence="2 3">
    <name type="scientific">Mycetohabitans rhizoxinica</name>
    <dbReference type="NCBI Taxonomy" id="412963"/>
    <lineage>
        <taxon>Bacteria</taxon>
        <taxon>Pseudomonadati</taxon>
        <taxon>Pseudomonadota</taxon>
        <taxon>Betaproteobacteria</taxon>
        <taxon>Burkholderiales</taxon>
        <taxon>Burkholderiaceae</taxon>
        <taxon>Mycetohabitans</taxon>
    </lineage>
</organism>
<feature type="region of interest" description="Disordered" evidence="1">
    <location>
        <begin position="669"/>
        <end position="704"/>
    </location>
</feature>
<protein>
    <recommendedName>
        <fullName evidence="4">Portal protein</fullName>
    </recommendedName>
</protein>
<sequence>MTEDDLRQIVDRYIQDSQDWVDGTIGAERKKAMQYYLAQPVGDLAPAALPERSRFVSTDVADTVEWILPALMEIFTAGDDVVEFVARRADDEPAAQQMTEVANYVFYQQNPGWQVLLTWFKDALLQKSGIVKVWWDATPEQKREEYRDLTDTQLAMLLSDSAVEPIEHTTYVDPEALRAAQQPMTQDSAMSVLEPVPLSPQALPQLHRVVVVRTIQRGQVRIEAVPPEEFLIARDAKQITDGFCAHRVQRTLSELRQQGYKNIDNIASHEPVQLPYVPDRLPDDGENGDEAMRKVWLTECYLRVDYDGDGMAEWRKVVRAGNALLENVECDGPPFVSLCPVPLPHRFFGTCPAEQAMTAQSLKTHIVRGLIDNMRVQLNSRTWVERGKVDLEDLLNCQLNGIVRVDHANAIGKLQEGMTDASSAYQLLHYADEAKQDRTGVTKYTQGSDADTLNKTARGIEHITARSDQRIKLIARIFAETGMKTLFLLIQKLLSQYQDRAMVLRLRGSWVDVDPRAWKNQYDMVVNVGLGTGDKTQVVEKLTQLGLAQQQGLAIGIATPQNLYETGVKLTHALGYKNADSFWTDPSKQPPAPAQPPPDPLLLDVQLKAQTAQQKLAFEREKFYADLAVKREALYMRAGIDPYQEAANYATTLASGDMINGTHRTDRAGPAGSGIIEPPADAGSVPDTAESIPPAVGTQPGAGA</sequence>
<proteinExistence type="predicted"/>
<keyword evidence="3" id="KW-1185">Reference proteome</keyword>
<gene>
    <name evidence="2" type="ORF">IHE29_10585</name>
</gene>